<gene>
    <name evidence="10" type="ORF">VaNZ11_006125</name>
</gene>
<keyword evidence="3" id="KW-1003">Cell membrane</keyword>
<keyword evidence="5 9" id="KW-1133">Transmembrane helix</keyword>
<evidence type="ECO:0008006" key="12">
    <source>
        <dbReference type="Google" id="ProtNLM"/>
    </source>
</evidence>
<evidence type="ECO:0000256" key="3">
    <source>
        <dbReference type="ARBA" id="ARBA00022475"/>
    </source>
</evidence>
<evidence type="ECO:0000256" key="6">
    <source>
        <dbReference type="ARBA" id="ARBA00023136"/>
    </source>
</evidence>
<feature type="transmembrane region" description="Helical" evidence="9">
    <location>
        <begin position="369"/>
        <end position="385"/>
    </location>
</feature>
<dbReference type="Pfam" id="PF02537">
    <property type="entry name" value="CRCB"/>
    <property type="match status" value="2"/>
</dbReference>
<feature type="transmembrane region" description="Helical" evidence="9">
    <location>
        <begin position="397"/>
        <end position="421"/>
    </location>
</feature>
<keyword evidence="6 9" id="KW-0472">Membrane</keyword>
<evidence type="ECO:0000256" key="4">
    <source>
        <dbReference type="ARBA" id="ARBA00022692"/>
    </source>
</evidence>
<proteinExistence type="inferred from homology"/>
<keyword evidence="11" id="KW-1185">Reference proteome</keyword>
<evidence type="ECO:0000256" key="9">
    <source>
        <dbReference type="SAM" id="Phobius"/>
    </source>
</evidence>
<evidence type="ECO:0000313" key="10">
    <source>
        <dbReference type="EMBL" id="GLI63235.1"/>
    </source>
</evidence>
<comment type="function">
    <text evidence="1">Fluoride channel required for the rapid expulsion of cytoplasmic fluoride.</text>
</comment>
<name>A0ABQ5S052_9CHLO</name>
<organism evidence="10 11">
    <name type="scientific">Volvox africanus</name>
    <dbReference type="NCBI Taxonomy" id="51714"/>
    <lineage>
        <taxon>Eukaryota</taxon>
        <taxon>Viridiplantae</taxon>
        <taxon>Chlorophyta</taxon>
        <taxon>core chlorophytes</taxon>
        <taxon>Chlorophyceae</taxon>
        <taxon>CS clade</taxon>
        <taxon>Chlamydomonadales</taxon>
        <taxon>Volvocaceae</taxon>
        <taxon>Volvox</taxon>
    </lineage>
</organism>
<dbReference type="EMBL" id="BSDZ01000015">
    <property type="protein sequence ID" value="GLI63235.1"/>
    <property type="molecule type" value="Genomic_DNA"/>
</dbReference>
<reference evidence="10 11" key="1">
    <citation type="journal article" date="2023" name="IScience">
        <title>Expanded male sex-determining region conserved during the evolution of homothallism in the green alga Volvox.</title>
        <authorList>
            <person name="Yamamoto K."/>
            <person name="Matsuzaki R."/>
            <person name="Mahakham W."/>
            <person name="Heman W."/>
            <person name="Sekimoto H."/>
            <person name="Kawachi M."/>
            <person name="Minakuchi Y."/>
            <person name="Toyoda A."/>
            <person name="Nozaki H."/>
        </authorList>
    </citation>
    <scope>NUCLEOTIDE SEQUENCE [LARGE SCALE GENOMIC DNA]</scope>
    <source>
        <strain evidence="10 11">NIES-4468</strain>
    </source>
</reference>
<evidence type="ECO:0000313" key="11">
    <source>
        <dbReference type="Proteomes" id="UP001165090"/>
    </source>
</evidence>
<comment type="caution">
    <text evidence="10">The sequence shown here is derived from an EMBL/GenBank/DDBJ whole genome shotgun (WGS) entry which is preliminary data.</text>
</comment>
<comment type="subcellular location">
    <subcellularLocation>
        <location evidence="2">Cell membrane</location>
        <topology evidence="2">Multi-pass membrane protein</topology>
    </subcellularLocation>
</comment>
<evidence type="ECO:0000256" key="1">
    <source>
        <dbReference type="ARBA" id="ARBA00002598"/>
    </source>
</evidence>
<comment type="similarity">
    <text evidence="7">Belongs to the fluoride channel Fluc/FEX (TC 1.A.43) family.</text>
</comment>
<dbReference type="InterPro" id="IPR003691">
    <property type="entry name" value="FluC"/>
</dbReference>
<evidence type="ECO:0000256" key="5">
    <source>
        <dbReference type="ARBA" id="ARBA00022989"/>
    </source>
</evidence>
<sequence length="494" mass="52585">ICSDCYVHLLRVIETRMSRASILWRIHLHLAAFSQLGVLTRIVIGRLFSGSCSGNGRWTWAPCVTGSGLMVTGDTLFHDFPANVLGSFIIGLLSTGSNLAAIYPCQCTTNNVSGLQLPSLPRNSKLQSDGELHIGLRTGYCGSLTTFSSWFMQVVILMVGRSMPPGTVRGTHWVQGMWAIYLGMSGPLFALILGQHAALAAAAFWVAAEQTSCRWQRPMWATDVPAFKPIGTLTMQSTKAKPVLEAAEVAEVAADPAPEAAGAFGSVAVSTGGNPPPPALVLEVADGKLLPANAEFAPTAATAGVGLPANTLGAAASDSASPAPIRRLTRPAKLLVDVAAGSSFLTLTGVSLAYAYLDRSTTPKNHRRYWWFSILLGPAGCFLRWHLSHLNGWRDGWLQYGTFAANMLGCVLDYVCEALMFRLAGSLTNTQQVTLQGLMVGTAGCLTTVSTYVFEIQKLALASPILAYKYFLASTVVPVALGILVYGIPAWMGT</sequence>
<accession>A0ABQ5S052</accession>
<feature type="transmembrane region" description="Helical" evidence="9">
    <location>
        <begin position="433"/>
        <end position="454"/>
    </location>
</feature>
<comment type="catalytic activity">
    <reaction evidence="8">
        <text>fluoride(in) = fluoride(out)</text>
        <dbReference type="Rhea" id="RHEA:76159"/>
        <dbReference type="ChEBI" id="CHEBI:17051"/>
    </reaction>
    <physiologicalReaction direction="left-to-right" evidence="8">
        <dbReference type="Rhea" id="RHEA:76160"/>
    </physiologicalReaction>
</comment>
<evidence type="ECO:0000256" key="7">
    <source>
        <dbReference type="ARBA" id="ARBA00035120"/>
    </source>
</evidence>
<protein>
    <recommendedName>
        <fullName evidence="12">Fluoride ion transporter CrcB</fullName>
    </recommendedName>
</protein>
<dbReference type="Proteomes" id="UP001165090">
    <property type="component" value="Unassembled WGS sequence"/>
</dbReference>
<evidence type="ECO:0000256" key="2">
    <source>
        <dbReference type="ARBA" id="ARBA00004651"/>
    </source>
</evidence>
<feature type="transmembrane region" description="Helical" evidence="9">
    <location>
        <begin position="179"/>
        <end position="207"/>
    </location>
</feature>
<dbReference type="PANTHER" id="PTHR28259:SF1">
    <property type="entry name" value="FLUORIDE EXPORT PROTEIN 1-RELATED"/>
    <property type="match status" value="1"/>
</dbReference>
<feature type="non-terminal residue" evidence="10">
    <location>
        <position position="1"/>
    </location>
</feature>
<feature type="transmembrane region" description="Helical" evidence="9">
    <location>
        <begin position="466"/>
        <end position="488"/>
    </location>
</feature>
<dbReference type="PANTHER" id="PTHR28259">
    <property type="entry name" value="FLUORIDE EXPORT PROTEIN 1-RELATED"/>
    <property type="match status" value="1"/>
</dbReference>
<keyword evidence="4 9" id="KW-0812">Transmembrane</keyword>
<evidence type="ECO:0000256" key="8">
    <source>
        <dbReference type="ARBA" id="ARBA00035585"/>
    </source>
</evidence>
<feature type="transmembrane region" description="Helical" evidence="9">
    <location>
        <begin position="334"/>
        <end position="357"/>
    </location>
</feature>